<keyword evidence="3" id="KW-1185">Reference proteome</keyword>
<evidence type="ECO:0000313" key="3">
    <source>
        <dbReference type="Proteomes" id="UP001064879"/>
    </source>
</evidence>
<dbReference type="Pfam" id="PF13302">
    <property type="entry name" value="Acetyltransf_3"/>
    <property type="match status" value="1"/>
</dbReference>
<evidence type="ECO:0000259" key="1">
    <source>
        <dbReference type="Pfam" id="PF13302"/>
    </source>
</evidence>
<dbReference type="SUPFAM" id="SSF55729">
    <property type="entry name" value="Acyl-CoA N-acyltransferases (Nat)"/>
    <property type="match status" value="1"/>
</dbReference>
<protein>
    <submittedName>
        <fullName evidence="2">GNAT family N-acetyltransferase</fullName>
    </submittedName>
</protein>
<accession>A0ABY5SVX2</accession>
<dbReference type="InterPro" id="IPR016181">
    <property type="entry name" value="Acyl_CoA_acyltransferase"/>
</dbReference>
<feature type="domain" description="N-acetyltransferase" evidence="1">
    <location>
        <begin position="20"/>
        <end position="165"/>
    </location>
</feature>
<evidence type="ECO:0000313" key="2">
    <source>
        <dbReference type="EMBL" id="UVI37246.1"/>
    </source>
</evidence>
<dbReference type="PANTHER" id="PTHR43441">
    <property type="entry name" value="RIBOSOMAL-PROTEIN-SERINE ACETYLTRANSFERASE"/>
    <property type="match status" value="1"/>
</dbReference>
<proteinExistence type="predicted"/>
<dbReference type="Proteomes" id="UP001064879">
    <property type="component" value="Chromosome"/>
</dbReference>
<dbReference type="InterPro" id="IPR000182">
    <property type="entry name" value="GNAT_dom"/>
</dbReference>
<gene>
    <name evidence="2" type="ORF">L1F31_06245</name>
</gene>
<dbReference type="RefSeq" id="WP_265419787.1">
    <property type="nucleotide sequence ID" value="NZ_CP093443.1"/>
</dbReference>
<name>A0ABY5SVX2_9MICO</name>
<organism evidence="2 3">
    <name type="scientific">Brevibacterium spongiae</name>
    <dbReference type="NCBI Taxonomy" id="2909672"/>
    <lineage>
        <taxon>Bacteria</taxon>
        <taxon>Bacillati</taxon>
        <taxon>Actinomycetota</taxon>
        <taxon>Actinomycetes</taxon>
        <taxon>Micrococcales</taxon>
        <taxon>Brevibacteriaceae</taxon>
        <taxon>Brevibacterium</taxon>
    </lineage>
</organism>
<sequence>MNIELIWPPYSLHLRSGDMELSPVREGDLPELAQIAKGGVRRDGIEAFLIDWDSGSDEEVARSLAQYHWATRANFTVDEWTIEFTVRVGGRVVGIQGVNGSRYPLTRTVSTGSWLAKKEQGRGFGTKMRSMVVSTFIEHFGAGRFETAYIAGNDASRRVSEKLGYSPNGDHVIIAQQGRPRTENKMVLRAEDFRSSVGEVQVAGAEAVRSFLGIET</sequence>
<dbReference type="InterPro" id="IPR051908">
    <property type="entry name" value="Ribosomal_N-acetyltransferase"/>
</dbReference>
<reference evidence="2" key="1">
    <citation type="submission" date="2022-03" db="EMBL/GenBank/DDBJ databases">
        <title>Brevibacterium spongiae sp. nov., isolated from marine sponge.</title>
        <authorList>
            <person name="Li Z."/>
            <person name="Zhang M."/>
        </authorList>
    </citation>
    <scope>NUCLEOTIDE SEQUENCE</scope>
    <source>
        <strain evidence="2">WHS-Z9</strain>
    </source>
</reference>
<dbReference type="PANTHER" id="PTHR43441:SF11">
    <property type="entry name" value="RIBOSOMAL-PROTEIN-SERINE ACETYLTRANSFERASE"/>
    <property type="match status" value="1"/>
</dbReference>
<dbReference type="EMBL" id="CP093443">
    <property type="protein sequence ID" value="UVI37246.1"/>
    <property type="molecule type" value="Genomic_DNA"/>
</dbReference>
<dbReference type="Gene3D" id="3.40.630.30">
    <property type="match status" value="1"/>
</dbReference>